<accession>A0A7S3F7Q7</accession>
<dbReference type="Gene3D" id="6.10.140.2220">
    <property type="match status" value="1"/>
</dbReference>
<evidence type="ECO:0000256" key="3">
    <source>
        <dbReference type="ARBA" id="ARBA00022833"/>
    </source>
</evidence>
<dbReference type="AlphaFoldDB" id="A0A7S3F7Q7"/>
<name>A0A7S3F7Q7_9VIRI</name>
<protein>
    <recommendedName>
        <fullName evidence="6">MYND-type domain-containing protein</fullName>
    </recommendedName>
</protein>
<dbReference type="SUPFAM" id="SSF81901">
    <property type="entry name" value="HCP-like"/>
    <property type="match status" value="1"/>
</dbReference>
<dbReference type="PROSITE" id="PS50865">
    <property type="entry name" value="ZF_MYND_2"/>
    <property type="match status" value="1"/>
</dbReference>
<feature type="region of interest" description="Disordered" evidence="5">
    <location>
        <begin position="218"/>
        <end position="263"/>
    </location>
</feature>
<dbReference type="Gene3D" id="1.25.40.10">
    <property type="entry name" value="Tetratricopeptide repeat domain"/>
    <property type="match status" value="1"/>
</dbReference>
<keyword evidence="3" id="KW-0862">Zinc</keyword>
<feature type="compositionally biased region" description="Low complexity" evidence="5">
    <location>
        <begin position="236"/>
        <end position="245"/>
    </location>
</feature>
<evidence type="ECO:0000313" key="7">
    <source>
        <dbReference type="EMBL" id="CAE0131122.1"/>
    </source>
</evidence>
<feature type="domain" description="MYND-type" evidence="6">
    <location>
        <begin position="164"/>
        <end position="207"/>
    </location>
</feature>
<dbReference type="InterPro" id="IPR006597">
    <property type="entry name" value="Sel1-like"/>
</dbReference>
<dbReference type="SUPFAM" id="SSF144232">
    <property type="entry name" value="HIT/MYND zinc finger-like"/>
    <property type="match status" value="1"/>
</dbReference>
<evidence type="ECO:0000256" key="4">
    <source>
        <dbReference type="PROSITE-ProRule" id="PRU00134"/>
    </source>
</evidence>
<evidence type="ECO:0000259" key="6">
    <source>
        <dbReference type="PROSITE" id="PS50865"/>
    </source>
</evidence>
<keyword evidence="2 4" id="KW-0863">Zinc-finger</keyword>
<evidence type="ECO:0000256" key="2">
    <source>
        <dbReference type="ARBA" id="ARBA00022771"/>
    </source>
</evidence>
<feature type="compositionally biased region" description="Basic residues" evidence="5">
    <location>
        <begin position="219"/>
        <end position="230"/>
    </location>
</feature>
<dbReference type="InterPro" id="IPR002893">
    <property type="entry name" value="Znf_MYND"/>
</dbReference>
<dbReference type="GO" id="GO:0008270">
    <property type="term" value="F:zinc ion binding"/>
    <property type="evidence" value="ECO:0007669"/>
    <property type="project" value="UniProtKB-KW"/>
</dbReference>
<organism evidence="7">
    <name type="scientific">Prasinoderma singulare</name>
    <dbReference type="NCBI Taxonomy" id="676789"/>
    <lineage>
        <taxon>Eukaryota</taxon>
        <taxon>Viridiplantae</taxon>
        <taxon>Prasinodermophyta</taxon>
        <taxon>Prasinodermophyceae</taxon>
        <taxon>Prasinodermales</taxon>
        <taxon>Prasinodermaceae</taxon>
        <taxon>Prasinoderma</taxon>
    </lineage>
</organism>
<dbReference type="SMART" id="SM00671">
    <property type="entry name" value="SEL1"/>
    <property type="match status" value="1"/>
</dbReference>
<reference evidence="7" key="1">
    <citation type="submission" date="2021-01" db="EMBL/GenBank/DDBJ databases">
        <authorList>
            <person name="Corre E."/>
            <person name="Pelletier E."/>
            <person name="Niang G."/>
            <person name="Scheremetjew M."/>
            <person name="Finn R."/>
            <person name="Kale V."/>
            <person name="Holt S."/>
            <person name="Cochrane G."/>
            <person name="Meng A."/>
            <person name="Brown T."/>
            <person name="Cohen L."/>
        </authorList>
    </citation>
    <scope>NUCLEOTIDE SEQUENCE</scope>
    <source>
        <strain evidence="7">RCC927</strain>
    </source>
</reference>
<gene>
    <name evidence="7" type="ORF">PSIN1315_LOCUS3316</name>
</gene>
<dbReference type="EMBL" id="HBHY01005065">
    <property type="protein sequence ID" value="CAE0131122.1"/>
    <property type="molecule type" value="Transcribed_RNA"/>
</dbReference>
<dbReference type="Pfam" id="PF01753">
    <property type="entry name" value="zf-MYND"/>
    <property type="match status" value="1"/>
</dbReference>
<sequence>MWKIAGAAHHSGNIPERNKWRRRAAEAGNLEAQCRLACAYCYGDEGVKQDLGAAFDWYYRAAAQGSHVAMYNMTCIGFRCVLSFDKQVEFGRCAINAAKAAGDTAHAAYYEYELAKMLGTADVYEKGAAASKALKAAIKNKNGKKETIIALQHSLDNLRLTRHCFACGACPFNDPTIKLRVCDRCHTVWFCSRECLERTWPEHEHTCERIVAKREAAKHAGKKVGGRKMRERSDSVEPSSSIESSSTEDVDGGVGGIIDPDEL</sequence>
<proteinExistence type="predicted"/>
<dbReference type="Pfam" id="PF08238">
    <property type="entry name" value="Sel1"/>
    <property type="match status" value="1"/>
</dbReference>
<dbReference type="InterPro" id="IPR011990">
    <property type="entry name" value="TPR-like_helical_dom_sf"/>
</dbReference>
<evidence type="ECO:0000256" key="1">
    <source>
        <dbReference type="ARBA" id="ARBA00022723"/>
    </source>
</evidence>
<evidence type="ECO:0000256" key="5">
    <source>
        <dbReference type="SAM" id="MobiDB-lite"/>
    </source>
</evidence>
<keyword evidence="1" id="KW-0479">Metal-binding</keyword>